<dbReference type="EMBL" id="NGJU01000005">
    <property type="protein sequence ID" value="RST96776.1"/>
    <property type="molecule type" value="Genomic_DNA"/>
</dbReference>
<sequence length="110" mass="12622">MGQQRTQGQLLLVKMLANLNSWDQDVIKGSKIIEENQGLLLNYQATQEPMTETDYQIIQEVVEKTNQINQSLKIAQVAVVKELTQVTKKDKIIEGYLLKSQDSHFIDKDF</sequence>
<name>A0A429ZSW9_9ENTE</name>
<organism evidence="1 2">
    <name type="scientific">Vagococcus salmoninarum</name>
    <dbReference type="NCBI Taxonomy" id="2739"/>
    <lineage>
        <taxon>Bacteria</taxon>
        <taxon>Bacillati</taxon>
        <taxon>Bacillota</taxon>
        <taxon>Bacilli</taxon>
        <taxon>Lactobacillales</taxon>
        <taxon>Enterococcaceae</taxon>
        <taxon>Vagococcus</taxon>
    </lineage>
</organism>
<evidence type="ECO:0000313" key="1">
    <source>
        <dbReference type="EMBL" id="RST96776.1"/>
    </source>
</evidence>
<dbReference type="AlphaFoldDB" id="A0A429ZSW9"/>
<proteinExistence type="predicted"/>
<evidence type="ECO:0000313" key="2">
    <source>
        <dbReference type="Proteomes" id="UP000287239"/>
    </source>
</evidence>
<gene>
    <name evidence="1" type="ORF">CBF35_04175</name>
</gene>
<protein>
    <recommendedName>
        <fullName evidence="3">Flagellar protein FliT</fullName>
    </recommendedName>
</protein>
<keyword evidence="2" id="KW-1185">Reference proteome</keyword>
<dbReference type="Proteomes" id="UP000287239">
    <property type="component" value="Unassembled WGS sequence"/>
</dbReference>
<accession>A0A429ZSW9</accession>
<comment type="caution">
    <text evidence="1">The sequence shown here is derived from an EMBL/GenBank/DDBJ whole genome shotgun (WGS) entry which is preliminary data.</text>
</comment>
<dbReference type="RefSeq" id="WP_126778735.1">
    <property type="nucleotide sequence ID" value="NZ_CAUQJP010000088.1"/>
</dbReference>
<evidence type="ECO:0008006" key="3">
    <source>
        <dbReference type="Google" id="ProtNLM"/>
    </source>
</evidence>
<dbReference type="GeneID" id="98567555"/>
<reference evidence="1 2" key="1">
    <citation type="submission" date="2017-05" db="EMBL/GenBank/DDBJ databases">
        <title>Vagococcus spp. assemblies.</title>
        <authorList>
            <person name="Gulvik C.A."/>
        </authorList>
    </citation>
    <scope>NUCLEOTIDE SEQUENCE [LARGE SCALE GENOMIC DNA]</scope>
    <source>
        <strain evidence="1 2">NCFB 2777</strain>
    </source>
</reference>